<dbReference type="NCBIfam" id="NF006828">
    <property type="entry name" value="PRK09350.1"/>
    <property type="match status" value="1"/>
</dbReference>
<dbReference type="Gene3D" id="3.30.930.10">
    <property type="entry name" value="Bira Bifunctional Protein, Domain 2"/>
    <property type="match status" value="1"/>
</dbReference>
<dbReference type="PROSITE" id="PS50862">
    <property type="entry name" value="AA_TRNA_LIGASE_II"/>
    <property type="match status" value="1"/>
</dbReference>
<dbReference type="GO" id="GO:0005829">
    <property type="term" value="C:cytosol"/>
    <property type="evidence" value="ECO:0007669"/>
    <property type="project" value="TreeGrafter"/>
</dbReference>
<dbReference type="GO" id="GO:0005524">
    <property type="term" value="F:ATP binding"/>
    <property type="evidence" value="ECO:0007669"/>
    <property type="project" value="UniProtKB-KW"/>
</dbReference>
<evidence type="ECO:0000256" key="5">
    <source>
        <dbReference type="ARBA" id="ARBA00052794"/>
    </source>
</evidence>
<dbReference type="GO" id="GO:0004824">
    <property type="term" value="F:lysine-tRNA ligase activity"/>
    <property type="evidence" value="ECO:0007669"/>
    <property type="project" value="InterPro"/>
</dbReference>
<dbReference type="PRINTS" id="PR00982">
    <property type="entry name" value="TRNASYNTHLYS"/>
</dbReference>
<dbReference type="Proteomes" id="UP000218765">
    <property type="component" value="Chromosome"/>
</dbReference>
<dbReference type="InterPro" id="IPR006195">
    <property type="entry name" value="aa-tRNA-synth_II"/>
</dbReference>
<feature type="domain" description="Aminoacyl-transfer RNA synthetases class-II family profile" evidence="6">
    <location>
        <begin position="15"/>
        <end position="318"/>
    </location>
</feature>
<reference evidence="7 8" key="1">
    <citation type="submission" date="2017-05" db="EMBL/GenBank/DDBJ databases">
        <title>Thiocyanate degradation by Thiohalobacter thiocyanaticus FOKN1.</title>
        <authorList>
            <person name="Oshiki M."/>
            <person name="Fukushima T."/>
            <person name="Kawano S."/>
            <person name="Nakagawa J."/>
        </authorList>
    </citation>
    <scope>NUCLEOTIDE SEQUENCE [LARGE SCALE GENOMIC DNA]</scope>
    <source>
        <strain evidence="7 8">FOKN1</strain>
    </source>
</reference>
<evidence type="ECO:0000256" key="4">
    <source>
        <dbReference type="ARBA" id="ARBA00022840"/>
    </source>
</evidence>
<name>A0A1Z4VPQ7_9GAMM</name>
<evidence type="ECO:0000256" key="1">
    <source>
        <dbReference type="ARBA" id="ARBA00011738"/>
    </source>
</evidence>
<dbReference type="InterPro" id="IPR004364">
    <property type="entry name" value="Aa-tRNA-synt_II"/>
</dbReference>
<organism evidence="7 8">
    <name type="scientific">Thiohalobacter thiocyanaticus</name>
    <dbReference type="NCBI Taxonomy" id="585455"/>
    <lineage>
        <taxon>Bacteria</taxon>
        <taxon>Pseudomonadati</taxon>
        <taxon>Pseudomonadota</taxon>
        <taxon>Gammaproteobacteria</taxon>
        <taxon>Thiohalobacterales</taxon>
        <taxon>Thiohalobacteraceae</taxon>
        <taxon>Thiohalobacter</taxon>
    </lineage>
</organism>
<comment type="subunit">
    <text evidence="1">Homodimer.</text>
</comment>
<dbReference type="GO" id="GO:0000049">
    <property type="term" value="F:tRNA binding"/>
    <property type="evidence" value="ECO:0007669"/>
    <property type="project" value="TreeGrafter"/>
</dbReference>
<dbReference type="InterPro" id="IPR018149">
    <property type="entry name" value="Lys-tRNA-synth_II_C"/>
</dbReference>
<keyword evidence="4" id="KW-0067">ATP-binding</keyword>
<dbReference type="InterPro" id="IPR045864">
    <property type="entry name" value="aa-tRNA-synth_II/BPL/LPL"/>
</dbReference>
<dbReference type="GO" id="GO:0006430">
    <property type="term" value="P:lysyl-tRNA aminoacylation"/>
    <property type="evidence" value="ECO:0007669"/>
    <property type="project" value="InterPro"/>
</dbReference>
<comment type="catalytic activity">
    <reaction evidence="5">
        <text>D-beta-lysine + L-lysyl-[protein] + ATP = N(6)-((3R)-3,6-diaminohexanoyl)-L-lysyl-[protein] + AMP + diphosphate + H(+)</text>
        <dbReference type="Rhea" id="RHEA:83435"/>
        <dbReference type="Rhea" id="RHEA-COMP:9752"/>
        <dbReference type="Rhea" id="RHEA-COMP:20131"/>
        <dbReference type="ChEBI" id="CHEBI:15378"/>
        <dbReference type="ChEBI" id="CHEBI:29969"/>
        <dbReference type="ChEBI" id="CHEBI:30616"/>
        <dbReference type="ChEBI" id="CHEBI:33019"/>
        <dbReference type="ChEBI" id="CHEBI:84138"/>
        <dbReference type="ChEBI" id="CHEBI:156053"/>
        <dbReference type="ChEBI" id="CHEBI:456215"/>
    </reaction>
    <physiologicalReaction direction="left-to-right" evidence="5">
        <dbReference type="Rhea" id="RHEA:83436"/>
    </physiologicalReaction>
</comment>
<evidence type="ECO:0000313" key="8">
    <source>
        <dbReference type="Proteomes" id="UP000218765"/>
    </source>
</evidence>
<dbReference type="FunFam" id="3.30.930.10:FF:000017">
    <property type="entry name" value="Elongation factor P--(R)-beta-lysine ligase"/>
    <property type="match status" value="1"/>
</dbReference>
<dbReference type="AlphaFoldDB" id="A0A1Z4VPQ7"/>
<keyword evidence="2" id="KW-0436">Ligase</keyword>
<evidence type="ECO:0000256" key="2">
    <source>
        <dbReference type="ARBA" id="ARBA00022598"/>
    </source>
</evidence>
<dbReference type="InterPro" id="IPR004525">
    <property type="entry name" value="EpmA"/>
</dbReference>
<evidence type="ECO:0000259" key="6">
    <source>
        <dbReference type="PROSITE" id="PS50862"/>
    </source>
</evidence>
<sequence length="322" mass="35699">MNESPWQPAAGLDLLRLRAKLLTRIRDFFAERDVLEVETPLLSHAGLPTPQLESFAVHPVSRPEAVPAYLHTSPEFPMKRLLAAGSGSIYQICRVFRADERGRRHNPEFTLLEWYRVGFDAAALMDELELLLQRLFGQLPPVQRLSYREAFLQYAGIDGLDDAIAPLQRVLAEHAVPVPEAMPADDPDPWRDLLLTQVIEPRLPPAVFLYDYPASQAALARVRPGSPPVAERFELYLDGVEIANGFHELSDAVEQRRRFEAGNAARVSQGLAPVPLDEHLLAALDQGLPDCAGVAVGLDRLLMRAAGVDEIDAVLAFPWGRA</sequence>
<dbReference type="EMBL" id="AP018052">
    <property type="protein sequence ID" value="BAZ93619.1"/>
    <property type="molecule type" value="Genomic_DNA"/>
</dbReference>
<dbReference type="PANTHER" id="PTHR42918:SF6">
    <property type="entry name" value="ELONGATION FACTOR P--(R)-BETA-LYSINE LIGASE"/>
    <property type="match status" value="1"/>
</dbReference>
<keyword evidence="3" id="KW-0547">Nucleotide-binding</keyword>
<dbReference type="NCBIfam" id="TIGR00462">
    <property type="entry name" value="genX"/>
    <property type="match status" value="1"/>
</dbReference>
<dbReference type="KEGG" id="ttc:FOKN1_1220"/>
<keyword evidence="7" id="KW-0030">Aminoacyl-tRNA synthetase</keyword>
<evidence type="ECO:0000313" key="7">
    <source>
        <dbReference type="EMBL" id="BAZ93619.1"/>
    </source>
</evidence>
<dbReference type="PANTHER" id="PTHR42918">
    <property type="entry name" value="LYSYL-TRNA SYNTHETASE"/>
    <property type="match status" value="1"/>
</dbReference>
<gene>
    <name evidence="7" type="ORF">FOKN1_1220</name>
</gene>
<evidence type="ECO:0000256" key="3">
    <source>
        <dbReference type="ARBA" id="ARBA00022741"/>
    </source>
</evidence>
<protein>
    <submittedName>
        <fullName evidence="7">Lysyl-tRNA synthetase</fullName>
    </submittedName>
</protein>
<dbReference type="RefSeq" id="WP_096365711.1">
    <property type="nucleotide sequence ID" value="NZ_AP018052.1"/>
</dbReference>
<dbReference type="OrthoDB" id="9802326at2"/>
<proteinExistence type="predicted"/>
<accession>A0A1Z4VPQ7</accession>
<keyword evidence="8" id="KW-1185">Reference proteome</keyword>
<dbReference type="Pfam" id="PF00152">
    <property type="entry name" value="tRNA-synt_2"/>
    <property type="match status" value="1"/>
</dbReference>
<dbReference type="SUPFAM" id="SSF55681">
    <property type="entry name" value="Class II aaRS and biotin synthetases"/>
    <property type="match status" value="1"/>
</dbReference>